<keyword evidence="4" id="KW-1185">Reference proteome</keyword>
<feature type="chain" id="PRO_5046069144" description="SnoaL-like domain-containing protein" evidence="2">
    <location>
        <begin position="35"/>
        <end position="204"/>
    </location>
</feature>
<feature type="signal peptide" evidence="2">
    <location>
        <begin position="1"/>
        <end position="34"/>
    </location>
</feature>
<dbReference type="PROSITE" id="PS51257">
    <property type="entry name" value="PROKAR_LIPOPROTEIN"/>
    <property type="match status" value="1"/>
</dbReference>
<gene>
    <name evidence="3" type="ORF">IEZ26_12600</name>
</gene>
<reference evidence="3 4" key="1">
    <citation type="submission" date="2020-09" db="EMBL/GenBank/DDBJ databases">
        <title>novel species in genus Nocardioides.</title>
        <authorList>
            <person name="Zhang G."/>
        </authorList>
    </citation>
    <scope>NUCLEOTIDE SEQUENCE [LARGE SCALE GENOMIC DNA]</scope>
    <source>
        <strain evidence="3 4">KCTC 39551</strain>
    </source>
</reference>
<evidence type="ECO:0000256" key="2">
    <source>
        <dbReference type="SAM" id="SignalP"/>
    </source>
</evidence>
<proteinExistence type="predicted"/>
<feature type="region of interest" description="Disordered" evidence="1">
    <location>
        <begin position="33"/>
        <end position="55"/>
    </location>
</feature>
<feature type="compositionally biased region" description="Polar residues" evidence="1">
    <location>
        <begin position="46"/>
        <end position="55"/>
    </location>
</feature>
<evidence type="ECO:0008006" key="5">
    <source>
        <dbReference type="Google" id="ProtNLM"/>
    </source>
</evidence>
<name>A0ABR8NEA1_9ACTN</name>
<dbReference type="Proteomes" id="UP000618818">
    <property type="component" value="Unassembled WGS sequence"/>
</dbReference>
<evidence type="ECO:0000313" key="4">
    <source>
        <dbReference type="Proteomes" id="UP000618818"/>
    </source>
</evidence>
<sequence length="204" mass="22135">MPRPSPGRAHRARRLVGLALVLLVPLTSACQSSAEPSAAPDRLSRSDAQATLASNPAPTKVGIHRVHGRLPVARRKAVRRQVGAVVDRWWEAAYLGGTYPRSSFPAAFPGFTAAAEQRARADKALLTNQTAGPRLDSVTARQRKVTLDILATDRQARAVTAQFVLKFDTTGQKTGTTTVRGRLFLTRKRGAWRVFGYDVAKGAR</sequence>
<organism evidence="3 4">
    <name type="scientific">Nocardioides cavernae</name>
    <dbReference type="NCBI Taxonomy" id="1921566"/>
    <lineage>
        <taxon>Bacteria</taxon>
        <taxon>Bacillati</taxon>
        <taxon>Actinomycetota</taxon>
        <taxon>Actinomycetes</taxon>
        <taxon>Propionibacteriales</taxon>
        <taxon>Nocardioidaceae</taxon>
        <taxon>Nocardioides</taxon>
    </lineage>
</organism>
<comment type="caution">
    <text evidence="3">The sequence shown here is derived from an EMBL/GenBank/DDBJ whole genome shotgun (WGS) entry which is preliminary data.</text>
</comment>
<protein>
    <recommendedName>
        <fullName evidence="5">SnoaL-like domain-containing protein</fullName>
    </recommendedName>
</protein>
<keyword evidence="2" id="KW-0732">Signal</keyword>
<dbReference type="RefSeq" id="WP_191195118.1">
    <property type="nucleotide sequence ID" value="NZ_JACXYZ010000001.1"/>
</dbReference>
<accession>A0ABR8NEA1</accession>
<dbReference type="EMBL" id="JACXYZ010000001">
    <property type="protein sequence ID" value="MBD3925470.1"/>
    <property type="molecule type" value="Genomic_DNA"/>
</dbReference>
<evidence type="ECO:0000313" key="3">
    <source>
        <dbReference type="EMBL" id="MBD3925470.1"/>
    </source>
</evidence>
<evidence type="ECO:0000256" key="1">
    <source>
        <dbReference type="SAM" id="MobiDB-lite"/>
    </source>
</evidence>